<evidence type="ECO:0000313" key="1">
    <source>
        <dbReference type="EMBL" id="MFC0677521.1"/>
    </source>
</evidence>
<accession>A0ABV6RL51</accession>
<sequence length="75" mass="8170">MQKQIEFIALGSSGLIGNFKPGDRARVPATLAAHLVDEAKVARYADAPPPAEFKVDAPVRENVEQATRRIRKTKG</sequence>
<evidence type="ECO:0000313" key="2">
    <source>
        <dbReference type="Proteomes" id="UP001589896"/>
    </source>
</evidence>
<dbReference type="Proteomes" id="UP001589896">
    <property type="component" value="Unassembled WGS sequence"/>
</dbReference>
<proteinExistence type="predicted"/>
<dbReference type="EMBL" id="JBHLTG010000001">
    <property type="protein sequence ID" value="MFC0677521.1"/>
    <property type="molecule type" value="Genomic_DNA"/>
</dbReference>
<organism evidence="1 2">
    <name type="scientific">Lysobacter korlensis</name>
    <dbReference type="NCBI Taxonomy" id="553636"/>
    <lineage>
        <taxon>Bacteria</taxon>
        <taxon>Pseudomonadati</taxon>
        <taxon>Pseudomonadota</taxon>
        <taxon>Gammaproteobacteria</taxon>
        <taxon>Lysobacterales</taxon>
        <taxon>Lysobacteraceae</taxon>
        <taxon>Lysobacter</taxon>
    </lineage>
</organism>
<dbReference type="RefSeq" id="WP_386666127.1">
    <property type="nucleotide sequence ID" value="NZ_JBHLTG010000001.1"/>
</dbReference>
<keyword evidence="2" id="KW-1185">Reference proteome</keyword>
<gene>
    <name evidence="1" type="ORF">ACFFGH_06610</name>
</gene>
<name>A0ABV6RL51_9GAMM</name>
<protein>
    <submittedName>
        <fullName evidence="1">Uncharacterized protein</fullName>
    </submittedName>
</protein>
<comment type="caution">
    <text evidence="1">The sequence shown here is derived from an EMBL/GenBank/DDBJ whole genome shotgun (WGS) entry which is preliminary data.</text>
</comment>
<reference evidence="1 2" key="1">
    <citation type="submission" date="2024-09" db="EMBL/GenBank/DDBJ databases">
        <authorList>
            <person name="Sun Q."/>
            <person name="Mori K."/>
        </authorList>
    </citation>
    <scope>NUCLEOTIDE SEQUENCE [LARGE SCALE GENOMIC DNA]</scope>
    <source>
        <strain evidence="1 2">KCTC 23076</strain>
    </source>
</reference>